<dbReference type="InterPro" id="IPR027417">
    <property type="entry name" value="P-loop_NTPase"/>
</dbReference>
<dbReference type="PANTHER" id="PTHR11472:SF34">
    <property type="entry name" value="REGULATOR OF TELOMERE ELONGATION HELICASE 1"/>
    <property type="match status" value="1"/>
</dbReference>
<dbReference type="PANTHER" id="PTHR11472">
    <property type="entry name" value="DNA REPAIR DEAD HELICASE RAD3/XP-D SUBFAMILY MEMBER"/>
    <property type="match status" value="1"/>
</dbReference>
<dbReference type="GO" id="GO:0005524">
    <property type="term" value="F:ATP binding"/>
    <property type="evidence" value="ECO:0007669"/>
    <property type="project" value="InterPro"/>
</dbReference>
<feature type="region of interest" description="Disordered" evidence="1">
    <location>
        <begin position="184"/>
        <end position="207"/>
    </location>
</feature>
<dbReference type="GO" id="GO:0070182">
    <property type="term" value="F:DNA polymerase binding"/>
    <property type="evidence" value="ECO:0007669"/>
    <property type="project" value="TreeGrafter"/>
</dbReference>
<dbReference type="AlphaFoldDB" id="A0A182S6T0"/>
<evidence type="ECO:0000313" key="3">
    <source>
        <dbReference type="EnsemblMetazoa" id="AMAM000812-PA"/>
    </source>
</evidence>
<dbReference type="GO" id="GO:0005634">
    <property type="term" value="C:nucleus"/>
    <property type="evidence" value="ECO:0007669"/>
    <property type="project" value="TreeGrafter"/>
</dbReference>
<accession>A0A182S6T0</accession>
<feature type="domain" description="ATP-dependent helicase C-terminal" evidence="2">
    <location>
        <begin position="3"/>
        <end position="75"/>
    </location>
</feature>
<dbReference type="VEuPathDB" id="VectorBase:AMAM000812"/>
<evidence type="ECO:0000259" key="2">
    <source>
        <dbReference type="Pfam" id="PF13307"/>
    </source>
</evidence>
<dbReference type="GO" id="GO:0090657">
    <property type="term" value="P:telomeric loop disassembly"/>
    <property type="evidence" value="ECO:0007669"/>
    <property type="project" value="TreeGrafter"/>
</dbReference>
<dbReference type="Pfam" id="PF23116">
    <property type="entry name" value="HHD_RTEL1"/>
    <property type="match status" value="1"/>
</dbReference>
<name>A0A182S6T0_9DIPT</name>
<dbReference type="GO" id="GO:1904430">
    <property type="term" value="P:negative regulation of t-circle formation"/>
    <property type="evidence" value="ECO:0007669"/>
    <property type="project" value="TreeGrafter"/>
</dbReference>
<dbReference type="GO" id="GO:0016818">
    <property type="term" value="F:hydrolase activity, acting on acid anhydrides, in phosphorus-containing anhydrides"/>
    <property type="evidence" value="ECO:0007669"/>
    <property type="project" value="InterPro"/>
</dbReference>
<dbReference type="InterPro" id="IPR006555">
    <property type="entry name" value="ATP-dep_Helicase_C"/>
</dbReference>
<proteinExistence type="predicted"/>
<keyword evidence="4" id="KW-1185">Reference proteome</keyword>
<dbReference type="GO" id="GO:0010569">
    <property type="term" value="P:regulation of double-strand break repair via homologous recombination"/>
    <property type="evidence" value="ECO:0007669"/>
    <property type="project" value="TreeGrafter"/>
</dbReference>
<dbReference type="Proteomes" id="UP000075901">
    <property type="component" value="Unassembled WGS sequence"/>
</dbReference>
<organism evidence="3 4">
    <name type="scientific">Anopheles maculatus</name>
    <dbReference type="NCBI Taxonomy" id="74869"/>
    <lineage>
        <taxon>Eukaryota</taxon>
        <taxon>Metazoa</taxon>
        <taxon>Ecdysozoa</taxon>
        <taxon>Arthropoda</taxon>
        <taxon>Hexapoda</taxon>
        <taxon>Insecta</taxon>
        <taxon>Pterygota</taxon>
        <taxon>Neoptera</taxon>
        <taxon>Endopterygota</taxon>
        <taxon>Diptera</taxon>
        <taxon>Nematocera</taxon>
        <taxon>Culicoidea</taxon>
        <taxon>Culicidae</taxon>
        <taxon>Anophelinae</taxon>
        <taxon>Anopheles</taxon>
        <taxon>Anopheles maculatus group</taxon>
    </lineage>
</organism>
<dbReference type="GO" id="GO:0045910">
    <property type="term" value="P:negative regulation of DNA recombination"/>
    <property type="evidence" value="ECO:0007669"/>
    <property type="project" value="TreeGrafter"/>
</dbReference>
<dbReference type="InterPro" id="IPR045028">
    <property type="entry name" value="DinG/Rad3-like"/>
</dbReference>
<dbReference type="GO" id="GO:0003676">
    <property type="term" value="F:nucleic acid binding"/>
    <property type="evidence" value="ECO:0007669"/>
    <property type="project" value="InterPro"/>
</dbReference>
<protein>
    <recommendedName>
        <fullName evidence="2">ATP-dependent helicase C-terminal domain-containing protein</fullName>
    </recommendedName>
</protein>
<evidence type="ECO:0000256" key="1">
    <source>
        <dbReference type="SAM" id="MobiDB-lite"/>
    </source>
</evidence>
<dbReference type="Pfam" id="PF13307">
    <property type="entry name" value="Helicase_C_2"/>
    <property type="match status" value="1"/>
</dbReference>
<reference evidence="4" key="1">
    <citation type="submission" date="2013-09" db="EMBL/GenBank/DDBJ databases">
        <title>The Genome Sequence of Anopheles maculatus species B.</title>
        <authorList>
            <consortium name="The Broad Institute Genomics Platform"/>
            <person name="Neafsey D.E."/>
            <person name="Besansky N."/>
            <person name="Howell P."/>
            <person name="Walton C."/>
            <person name="Young S.K."/>
            <person name="Zeng Q."/>
            <person name="Gargeya S."/>
            <person name="Fitzgerald M."/>
            <person name="Haas B."/>
            <person name="Abouelleil A."/>
            <person name="Allen A.W."/>
            <person name="Alvarado L."/>
            <person name="Arachchi H.M."/>
            <person name="Berlin A.M."/>
            <person name="Chapman S.B."/>
            <person name="Gainer-Dewar J."/>
            <person name="Goldberg J."/>
            <person name="Griggs A."/>
            <person name="Gujja S."/>
            <person name="Hansen M."/>
            <person name="Howarth C."/>
            <person name="Imamovic A."/>
            <person name="Ireland A."/>
            <person name="Larimer J."/>
            <person name="McCowan C."/>
            <person name="Murphy C."/>
            <person name="Pearson M."/>
            <person name="Poon T.W."/>
            <person name="Priest M."/>
            <person name="Roberts A."/>
            <person name="Saif S."/>
            <person name="Shea T."/>
            <person name="Sisk P."/>
            <person name="Sykes S."/>
            <person name="Wortman J."/>
            <person name="Nusbaum C."/>
            <person name="Birren B."/>
        </authorList>
    </citation>
    <scope>NUCLEOTIDE SEQUENCE [LARGE SCALE GENOMIC DNA]</scope>
    <source>
        <strain evidence="4">maculatus3</strain>
    </source>
</reference>
<dbReference type="GO" id="GO:0003678">
    <property type="term" value="F:DNA helicase activity"/>
    <property type="evidence" value="ECO:0007669"/>
    <property type="project" value="TreeGrafter"/>
</dbReference>
<reference evidence="3" key="2">
    <citation type="submission" date="2020-05" db="UniProtKB">
        <authorList>
            <consortium name="EnsemblMetazoa"/>
        </authorList>
    </citation>
    <scope>IDENTIFICATION</scope>
    <source>
        <strain evidence="3">maculatus3</strain>
    </source>
</reference>
<dbReference type="EnsemblMetazoa" id="AMAM000812-RA">
    <property type="protein sequence ID" value="AMAM000812-PA"/>
    <property type="gene ID" value="AMAM000812"/>
</dbReference>
<dbReference type="Gene3D" id="3.40.50.300">
    <property type="entry name" value="P-loop containing nucleotide triphosphate hydrolases"/>
    <property type="match status" value="1"/>
</dbReference>
<sequence>MDARVLLKKQYLDTNRTRENELISGNDWYSLEASRAVNQAIGRVIRHKDDFGAILLCDSRFQNPRQQSQLSAWIHGHLRENERNVAANFGTVVGEMVRFFRQMNKFDVPAKVRDVCAIKQEFDPYSNAIKSDPEASSSGLVTLYKRERQESNEARPSSAGTLSEVDQITRKKRKIVLVPNRAIKSEPAGGASENEPSFPTQEVDATRTDQMSSAISMKLEVDLMVDAASNGERVAPTNRVDLLREVKCSLNGDDYKTFLQAIAIYSRNHDIHHYIEQICDCFRAPHLLYLLKGREHFCFEIEESVK</sequence>
<evidence type="ECO:0000313" key="4">
    <source>
        <dbReference type="Proteomes" id="UP000075901"/>
    </source>
</evidence>